<sequence>MPKQRRTWWWAALLVAVLAGGFLIAGAGVGLSFIPFPGKQEFARPSCGKLPSKSAVEEALANHRDLVARLEKVGEGVNVEVATPCEDDTNQAVIRISYKTKAERDGISSILANQGFGTAVELVKR</sequence>
<name>A0A679FU72_9BACL</name>
<keyword evidence="2" id="KW-1185">Reference proteome</keyword>
<dbReference type="AlphaFoldDB" id="A0A679FU72"/>
<dbReference type="EMBL" id="AP022557">
    <property type="protein sequence ID" value="BBW98215.1"/>
    <property type="molecule type" value="Genomic_DNA"/>
</dbReference>
<dbReference type="Proteomes" id="UP000501421">
    <property type="component" value="Chromosome"/>
</dbReference>
<protein>
    <submittedName>
        <fullName evidence="1">Uncharacterized protein</fullName>
    </submittedName>
</protein>
<gene>
    <name evidence="1" type="ORF">GsuE55_30480</name>
</gene>
<evidence type="ECO:0000313" key="2">
    <source>
        <dbReference type="Proteomes" id="UP000501421"/>
    </source>
</evidence>
<organism evidence="1 2">
    <name type="scientific">Geobacillus subterraneus</name>
    <dbReference type="NCBI Taxonomy" id="129338"/>
    <lineage>
        <taxon>Bacteria</taxon>
        <taxon>Bacillati</taxon>
        <taxon>Bacillota</taxon>
        <taxon>Bacilli</taxon>
        <taxon>Bacillales</taxon>
        <taxon>Anoxybacillaceae</taxon>
        <taxon>Geobacillus</taxon>
    </lineage>
</organism>
<reference evidence="2" key="1">
    <citation type="journal article" date="2020" name="Microbiol. Resour. Announc.">
        <title>Complete Genome Sequence of Geobacillus sp. Strain E55-1, Isolated from Mine Geyser in Japan.</title>
        <authorList>
            <person name="Miyazaki K."/>
            <person name="Hase E."/>
            <person name="Tokito N."/>
        </authorList>
    </citation>
    <scope>NUCLEOTIDE SEQUENCE [LARGE SCALE GENOMIC DNA]</scope>
    <source>
        <strain evidence="2">E55-1</strain>
    </source>
</reference>
<dbReference type="RefSeq" id="WP_033842658.1">
    <property type="nucleotide sequence ID" value="NZ_AP022557.1"/>
</dbReference>
<proteinExistence type="predicted"/>
<accession>A0A679FU72</accession>
<evidence type="ECO:0000313" key="1">
    <source>
        <dbReference type="EMBL" id="BBW98215.1"/>
    </source>
</evidence>